<keyword evidence="8 10" id="KW-1133">Transmembrane helix</keyword>
<feature type="transmembrane region" description="Helical" evidence="10">
    <location>
        <begin position="277"/>
        <end position="301"/>
    </location>
</feature>
<dbReference type="InterPro" id="IPR050510">
    <property type="entry name" value="Cation_transp_ATPase_P-type"/>
</dbReference>
<dbReference type="Pfam" id="PF00689">
    <property type="entry name" value="Cation_ATPase_C"/>
    <property type="match status" value="1"/>
</dbReference>
<dbReference type="SUPFAM" id="SSF81665">
    <property type="entry name" value="Calcium ATPase, transmembrane domain M"/>
    <property type="match status" value="1"/>
</dbReference>
<sequence length="922" mass="101629">MIQRKIETDAVASSKGKELFELLGSSMQGLTEAEVERRLDYFGPNEIQQTKKRSQLRIFAKNFVSLMALLLWVSGAIALFAGMPELGIAIWLVNIINGLFSFWQEYAAQKATNSLKKMLPTYTTVIRNNNSQQIDAKKLVPGDIFLVQAGNSISADARILSSEALEIDESALTGESETVSKSKNYLKTEGQFGQNNIIYAGTTVARGTATVIAFHTGMATEFGKITNLTQKQGKSKSPLQVELNRLTKQISVIAIIIGLIFFLAAVFFVHYPWNKSFVFALGMIVAFIPEGLLPTVTLSLAQGVQRMSKKHALVKELSSVETLGETSVIASDKTGTLTQNQMTINHLWLLDDNFKVTGEGYSNNGQIQKEKQKVDIEKHPDLKLLLTISALNNDSKLEKTVDEKTKVIGTPTEAAHIIVAEKAGIEIERLVEEQPRLKELPFDSNRKLMTTIHSVNGKKIAYVKGALSSIMQRANKIRVNGEVHVLNNEDRKLIEAANKHYASMGLRSLALAYHELTEHEVQMNDQTVIENNLVFIGLTVMADPPRPEVYAAIKKCHDAKIRVIMVTGDSALTAKSVALKIGMVSEKVRVITGEELEKMDDQTLRDEIKQEVIFARVAPEHKYRIVKACQANGDIVASTGDGVNDAPALKQADIGIAMGVTGTDVAKDAADMILTDDNFASIVAAVEEGRTVYSNIQKFLLYILNSNVPEAIPSVLFLFSRGMIPLPLTVMQILTVDLGTDMLPALGLGAEKSEPGVMEQPPRARDSHLLSHSVIWKAFAWYGAGAALISTFAYFFVNYLHGYTISNLAEHGAVYVQATTMTLAAIVFCQVAAAINCRTKKTSVLTIGFFSNRHIIWGIVSEIILLALLIYVPVLQGLFNTISIGFVEWIFLVSIPIPLVLIEETRKYFVRRKVKKEENVNI</sequence>
<evidence type="ECO:0000256" key="10">
    <source>
        <dbReference type="SAM" id="Phobius"/>
    </source>
</evidence>
<dbReference type="InterPro" id="IPR036412">
    <property type="entry name" value="HAD-like_sf"/>
</dbReference>
<evidence type="ECO:0000256" key="7">
    <source>
        <dbReference type="ARBA" id="ARBA00022967"/>
    </source>
</evidence>
<dbReference type="GO" id="GO:0005524">
    <property type="term" value="F:ATP binding"/>
    <property type="evidence" value="ECO:0007669"/>
    <property type="project" value="UniProtKB-KW"/>
</dbReference>
<dbReference type="InterPro" id="IPR023214">
    <property type="entry name" value="HAD_sf"/>
</dbReference>
<evidence type="ECO:0000313" key="13">
    <source>
        <dbReference type="Proteomes" id="UP000051015"/>
    </source>
</evidence>
<dbReference type="AlphaFoldDB" id="A0A0R2D5Y4"/>
<reference evidence="12 13" key="1">
    <citation type="journal article" date="2015" name="Genome Announc.">
        <title>Expanding the biotechnology potential of lactobacilli through comparative genomics of 213 strains and associated genera.</title>
        <authorList>
            <person name="Sun Z."/>
            <person name="Harris H.M."/>
            <person name="McCann A."/>
            <person name="Guo C."/>
            <person name="Argimon S."/>
            <person name="Zhang W."/>
            <person name="Yang X."/>
            <person name="Jeffery I.B."/>
            <person name="Cooney J.C."/>
            <person name="Kagawa T.F."/>
            <person name="Liu W."/>
            <person name="Song Y."/>
            <person name="Salvetti E."/>
            <person name="Wrobel A."/>
            <person name="Rasinkangas P."/>
            <person name="Parkhill J."/>
            <person name="Rea M.C."/>
            <person name="O'Sullivan O."/>
            <person name="Ritari J."/>
            <person name="Douillard F.P."/>
            <person name="Paul Ross R."/>
            <person name="Yang R."/>
            <person name="Briner A.E."/>
            <person name="Felis G.E."/>
            <person name="de Vos W.M."/>
            <person name="Barrangou R."/>
            <person name="Klaenhammer T.R."/>
            <person name="Caufield P.W."/>
            <person name="Cui Y."/>
            <person name="Zhang H."/>
            <person name="O'Toole P.W."/>
        </authorList>
    </citation>
    <scope>NUCLEOTIDE SEQUENCE [LARGE SCALE GENOMIC DNA]</scope>
    <source>
        <strain evidence="12 13">DSM 21051</strain>
    </source>
</reference>
<dbReference type="GO" id="GO:0019829">
    <property type="term" value="F:ATPase-coupled monoatomic cation transmembrane transporter activity"/>
    <property type="evidence" value="ECO:0007669"/>
    <property type="project" value="TreeGrafter"/>
</dbReference>
<name>A0A0R2D5Y4_9LACO</name>
<comment type="similarity">
    <text evidence="2">Belongs to the cation transport ATPase (P-type) (TC 3.A.3) family. Type IIA subfamily.</text>
</comment>
<evidence type="ECO:0000256" key="5">
    <source>
        <dbReference type="ARBA" id="ARBA00022741"/>
    </source>
</evidence>
<dbReference type="Pfam" id="PF13246">
    <property type="entry name" value="Cation_ATPase"/>
    <property type="match status" value="1"/>
</dbReference>
<keyword evidence="9 10" id="KW-0472">Membrane</keyword>
<protein>
    <submittedName>
        <fullName evidence="12">H+-K+-exchanging ATPase</fullName>
    </submittedName>
</protein>
<keyword evidence="13" id="KW-1185">Reference proteome</keyword>
<comment type="caution">
    <text evidence="12">The sequence shown here is derived from an EMBL/GenBank/DDBJ whole genome shotgun (WGS) entry which is preliminary data.</text>
</comment>
<keyword evidence="7" id="KW-1278">Translocase</keyword>
<dbReference type="Gene3D" id="2.70.150.10">
    <property type="entry name" value="Calcium-transporting ATPase, cytoplasmic transduction domain A"/>
    <property type="match status" value="1"/>
</dbReference>
<dbReference type="PRINTS" id="PR00120">
    <property type="entry name" value="HATPASE"/>
</dbReference>
<dbReference type="SUPFAM" id="SSF81653">
    <property type="entry name" value="Calcium ATPase, transduction domain A"/>
    <property type="match status" value="1"/>
</dbReference>
<feature type="transmembrane region" description="Helical" evidence="10">
    <location>
        <begin position="250"/>
        <end position="271"/>
    </location>
</feature>
<dbReference type="InterPro" id="IPR006068">
    <property type="entry name" value="ATPase_P-typ_cation-transptr_C"/>
</dbReference>
<accession>A0A0R2D5Y4</accession>
<dbReference type="Pfam" id="PF00122">
    <property type="entry name" value="E1-E2_ATPase"/>
    <property type="match status" value="1"/>
</dbReference>
<keyword evidence="3" id="KW-1003">Cell membrane</keyword>
<dbReference type="InterPro" id="IPR023298">
    <property type="entry name" value="ATPase_P-typ_TM_dom_sf"/>
</dbReference>
<dbReference type="OrthoDB" id="9760364at2"/>
<dbReference type="SMART" id="SM00831">
    <property type="entry name" value="Cation_ATPase_N"/>
    <property type="match status" value="1"/>
</dbReference>
<dbReference type="Gene3D" id="1.20.1110.10">
    <property type="entry name" value="Calcium-transporting ATPase, transmembrane domain"/>
    <property type="match status" value="1"/>
</dbReference>
<keyword evidence="5" id="KW-0547">Nucleotide-binding</keyword>
<dbReference type="RefSeq" id="WP_057876719.1">
    <property type="nucleotide sequence ID" value="NZ_AYZD01000028.1"/>
</dbReference>
<evidence type="ECO:0000256" key="6">
    <source>
        <dbReference type="ARBA" id="ARBA00022840"/>
    </source>
</evidence>
<comment type="subcellular location">
    <subcellularLocation>
        <location evidence="1">Cell membrane</location>
        <topology evidence="1">Multi-pass membrane protein</topology>
    </subcellularLocation>
</comment>
<dbReference type="SUPFAM" id="SSF56784">
    <property type="entry name" value="HAD-like"/>
    <property type="match status" value="1"/>
</dbReference>
<feature type="transmembrane region" description="Helical" evidence="10">
    <location>
        <begin position="779"/>
        <end position="800"/>
    </location>
</feature>
<dbReference type="STRING" id="1423725.FC19_GL002082"/>
<dbReference type="PANTHER" id="PTHR43294">
    <property type="entry name" value="SODIUM/POTASSIUM-TRANSPORTING ATPASE SUBUNIT ALPHA"/>
    <property type="match status" value="1"/>
</dbReference>
<dbReference type="Proteomes" id="UP000051015">
    <property type="component" value="Unassembled WGS sequence"/>
</dbReference>
<feature type="domain" description="Cation-transporting P-type ATPase N-terminal" evidence="11">
    <location>
        <begin position="10"/>
        <end position="83"/>
    </location>
</feature>
<dbReference type="Pfam" id="PF08282">
    <property type="entry name" value="Hydrolase_3"/>
    <property type="match status" value="1"/>
</dbReference>
<dbReference type="GO" id="GO:0005886">
    <property type="term" value="C:plasma membrane"/>
    <property type="evidence" value="ECO:0007669"/>
    <property type="project" value="UniProtKB-SubCell"/>
</dbReference>
<evidence type="ECO:0000256" key="4">
    <source>
        <dbReference type="ARBA" id="ARBA00022692"/>
    </source>
</evidence>
<dbReference type="SFLD" id="SFLDS00003">
    <property type="entry name" value="Haloacid_Dehalogenase"/>
    <property type="match status" value="1"/>
</dbReference>
<dbReference type="NCBIfam" id="TIGR01494">
    <property type="entry name" value="ATPase_P-type"/>
    <property type="match status" value="2"/>
</dbReference>
<dbReference type="SUPFAM" id="SSF81660">
    <property type="entry name" value="Metal cation-transporting ATPase, ATP-binding domain N"/>
    <property type="match status" value="1"/>
</dbReference>
<dbReference type="SFLD" id="SFLDG00002">
    <property type="entry name" value="C1.7:_P-type_atpase_like"/>
    <property type="match status" value="1"/>
</dbReference>
<dbReference type="GO" id="GO:1902600">
    <property type="term" value="P:proton transmembrane transport"/>
    <property type="evidence" value="ECO:0007669"/>
    <property type="project" value="TreeGrafter"/>
</dbReference>
<feature type="transmembrane region" description="Helical" evidence="10">
    <location>
        <begin position="855"/>
        <end position="872"/>
    </location>
</feature>
<dbReference type="InterPro" id="IPR004014">
    <property type="entry name" value="ATPase_P-typ_cation-transptr_N"/>
</dbReference>
<evidence type="ECO:0000256" key="1">
    <source>
        <dbReference type="ARBA" id="ARBA00004651"/>
    </source>
</evidence>
<dbReference type="PRINTS" id="PR00119">
    <property type="entry name" value="CATATPASE"/>
</dbReference>
<evidence type="ECO:0000259" key="11">
    <source>
        <dbReference type="SMART" id="SM00831"/>
    </source>
</evidence>
<dbReference type="Gene3D" id="3.40.1110.10">
    <property type="entry name" value="Calcium-transporting ATPase, cytoplasmic domain N"/>
    <property type="match status" value="1"/>
</dbReference>
<evidence type="ECO:0000256" key="3">
    <source>
        <dbReference type="ARBA" id="ARBA00022475"/>
    </source>
</evidence>
<dbReference type="PANTHER" id="PTHR43294:SF21">
    <property type="entry name" value="CATION TRANSPORTING ATPASE"/>
    <property type="match status" value="1"/>
</dbReference>
<dbReference type="InterPro" id="IPR018303">
    <property type="entry name" value="ATPase_P-typ_P_site"/>
</dbReference>
<feature type="transmembrane region" description="Helical" evidence="10">
    <location>
        <begin position="812"/>
        <end position="835"/>
    </location>
</feature>
<evidence type="ECO:0000256" key="9">
    <source>
        <dbReference type="ARBA" id="ARBA00023136"/>
    </source>
</evidence>
<dbReference type="EMBL" id="AYZD01000028">
    <property type="protein sequence ID" value="KRM95315.1"/>
    <property type="molecule type" value="Genomic_DNA"/>
</dbReference>
<dbReference type="PROSITE" id="PS00154">
    <property type="entry name" value="ATPASE_E1_E2"/>
    <property type="match status" value="1"/>
</dbReference>
<dbReference type="GO" id="GO:0016887">
    <property type="term" value="F:ATP hydrolysis activity"/>
    <property type="evidence" value="ECO:0007669"/>
    <property type="project" value="InterPro"/>
</dbReference>
<proteinExistence type="inferred from homology"/>
<dbReference type="PATRIC" id="fig|1423725.3.peg.2138"/>
<dbReference type="InterPro" id="IPR023299">
    <property type="entry name" value="ATPase_P-typ_cyto_dom_N"/>
</dbReference>
<feature type="transmembrane region" description="Helical" evidence="10">
    <location>
        <begin position="58"/>
        <end position="82"/>
    </location>
</feature>
<gene>
    <name evidence="12" type="ORF">FC19_GL002082</name>
</gene>
<evidence type="ECO:0000256" key="8">
    <source>
        <dbReference type="ARBA" id="ARBA00022989"/>
    </source>
</evidence>
<feature type="transmembrane region" description="Helical" evidence="10">
    <location>
        <begin position="878"/>
        <end position="902"/>
    </location>
</feature>
<evidence type="ECO:0000313" key="12">
    <source>
        <dbReference type="EMBL" id="KRM95315.1"/>
    </source>
</evidence>
<dbReference type="InterPro" id="IPR059000">
    <property type="entry name" value="ATPase_P-type_domA"/>
</dbReference>
<keyword evidence="6" id="KW-0067">ATP-binding</keyword>
<keyword evidence="4 10" id="KW-0812">Transmembrane</keyword>
<dbReference type="InterPro" id="IPR001757">
    <property type="entry name" value="P_typ_ATPase"/>
</dbReference>
<dbReference type="SFLD" id="SFLDF00027">
    <property type="entry name" value="p-type_atpase"/>
    <property type="match status" value="1"/>
</dbReference>
<organism evidence="12 13">
    <name type="scientific">Liquorilactobacillus aquaticus DSM 21051</name>
    <dbReference type="NCBI Taxonomy" id="1423725"/>
    <lineage>
        <taxon>Bacteria</taxon>
        <taxon>Bacillati</taxon>
        <taxon>Bacillota</taxon>
        <taxon>Bacilli</taxon>
        <taxon>Lactobacillales</taxon>
        <taxon>Lactobacillaceae</taxon>
        <taxon>Liquorilactobacillus</taxon>
    </lineage>
</organism>
<dbReference type="FunFam" id="3.40.50.1000:FF:000028">
    <property type="entry name" value="Calcium-transporting P-type ATPase, putative"/>
    <property type="match status" value="1"/>
</dbReference>
<dbReference type="InterPro" id="IPR008250">
    <property type="entry name" value="ATPase_P-typ_transduc_dom_A_sf"/>
</dbReference>
<evidence type="ECO:0000256" key="2">
    <source>
        <dbReference type="ARBA" id="ARBA00005675"/>
    </source>
</evidence>
<feature type="transmembrane region" description="Helical" evidence="10">
    <location>
        <begin position="88"/>
        <end position="108"/>
    </location>
</feature>
<dbReference type="InterPro" id="IPR044492">
    <property type="entry name" value="P_typ_ATPase_HD_dom"/>
</dbReference>
<dbReference type="Pfam" id="PF00690">
    <property type="entry name" value="Cation_ATPase_N"/>
    <property type="match status" value="1"/>
</dbReference>
<dbReference type="Gene3D" id="3.40.50.1000">
    <property type="entry name" value="HAD superfamily/HAD-like"/>
    <property type="match status" value="1"/>
</dbReference>